<accession>A0A9W4UHC6</accession>
<feature type="compositionally biased region" description="Acidic residues" evidence="1">
    <location>
        <begin position="88"/>
        <end position="100"/>
    </location>
</feature>
<reference evidence="2" key="1">
    <citation type="submission" date="2023-01" db="EMBL/GenBank/DDBJ databases">
        <authorList>
            <person name="Van Ghelder C."/>
            <person name="Rancurel C."/>
        </authorList>
    </citation>
    <scope>NUCLEOTIDE SEQUENCE</scope>
    <source>
        <strain evidence="2">CNCM I-4278</strain>
    </source>
</reference>
<evidence type="ECO:0000256" key="1">
    <source>
        <dbReference type="SAM" id="MobiDB-lite"/>
    </source>
</evidence>
<name>A0A9W4UHC6_9PLEO</name>
<comment type="caution">
    <text evidence="2">The sequence shown here is derived from an EMBL/GenBank/DDBJ whole genome shotgun (WGS) entry which is preliminary data.</text>
</comment>
<feature type="compositionally biased region" description="Basic residues" evidence="1">
    <location>
        <begin position="223"/>
        <end position="245"/>
    </location>
</feature>
<dbReference type="Proteomes" id="UP001152607">
    <property type="component" value="Unassembled WGS sequence"/>
</dbReference>
<feature type="compositionally biased region" description="Low complexity" evidence="1">
    <location>
        <begin position="440"/>
        <end position="454"/>
    </location>
</feature>
<feature type="compositionally biased region" description="Low complexity" evidence="1">
    <location>
        <begin position="467"/>
        <end position="486"/>
    </location>
</feature>
<dbReference type="AlphaFoldDB" id="A0A9W4UHC6"/>
<feature type="compositionally biased region" description="Pro residues" evidence="1">
    <location>
        <begin position="430"/>
        <end position="439"/>
    </location>
</feature>
<feature type="compositionally biased region" description="Acidic residues" evidence="1">
    <location>
        <begin position="289"/>
        <end position="307"/>
    </location>
</feature>
<keyword evidence="3" id="KW-1185">Reference proteome</keyword>
<feature type="region of interest" description="Disordered" evidence="1">
    <location>
        <begin position="214"/>
        <end position="486"/>
    </location>
</feature>
<feature type="compositionally biased region" description="Low complexity" evidence="1">
    <location>
        <begin position="419"/>
        <end position="429"/>
    </location>
</feature>
<feature type="region of interest" description="Disordered" evidence="1">
    <location>
        <begin position="1"/>
        <end position="21"/>
    </location>
</feature>
<evidence type="ECO:0000313" key="3">
    <source>
        <dbReference type="Proteomes" id="UP001152607"/>
    </source>
</evidence>
<feature type="compositionally biased region" description="Basic and acidic residues" evidence="1">
    <location>
        <begin position="380"/>
        <end position="396"/>
    </location>
</feature>
<dbReference type="OrthoDB" id="275715at2759"/>
<proteinExistence type="predicted"/>
<feature type="region of interest" description="Disordered" evidence="1">
    <location>
        <begin position="518"/>
        <end position="663"/>
    </location>
</feature>
<feature type="compositionally biased region" description="Basic and acidic residues" evidence="1">
    <location>
        <begin position="651"/>
        <end position="663"/>
    </location>
</feature>
<feature type="compositionally biased region" description="Low complexity" evidence="1">
    <location>
        <begin position="596"/>
        <end position="605"/>
    </location>
</feature>
<feature type="region of interest" description="Disordered" evidence="1">
    <location>
        <begin position="38"/>
        <end position="60"/>
    </location>
</feature>
<protein>
    <submittedName>
        <fullName evidence="2">Uncharacterized protein</fullName>
    </submittedName>
</protein>
<feature type="compositionally biased region" description="Pro residues" evidence="1">
    <location>
        <begin position="312"/>
        <end position="322"/>
    </location>
</feature>
<sequence length="663" mass="70375">MAPFRNRDRSNRSGRGQVEHNVLEGLPINQYREVEITIGPSSTETKHVDKDAWPELPMPRDAHLLPEHSQQLLRAARAGKVTKAPAPPEEDIENREEEDDHKEVPQGFTVKKWVKVARHLEGPEPEYLAKRRKGLPSQYVPGQVATQPLRETKVKKTDAEGNVVVYKALVPEGQAVEGEVQGADAVIEAAPVVAAPGTVVEGVGVVNSEGVVVANDIMQQTPPRRRPPPPKKKRRSGPGRGKKKVIFAEGADQSAQVSGAGSNLLAVANLKQEGSVEPSEGGDTPMPDAGDEEEGSGEEGSEDEDQEEGTHSPPPTEVPVPAAPTNLPDKPAAQSPVKSQIEDTIMADVEPALDPPIVVAETSAAPVASEESKPSPPSKAEPEQERKTSAEPKRDQSSSPEMPLSTISHSRQNSLTQVPTIAALETTEAPEPPPAPTPVPTTVEVPASTTVEVPASTIEPALEPTVESTTELTAEPTTEPVAEPITEPVTELTTEPIAEPPVVPAIEPAVEPIVEPAVKSPTEPIQETPSSELPVPILEPPLPSAPTEMEAQPTESEAPLDTQDQAAVEAQVPAATEVIEKTPAGTTPEVPPQPEIPQEIPVEQPTGLPAKPPVADDVIAQTEAPEETPASTEAPKEVEADDSEPDLLGSLERHLEKERETMG</sequence>
<organism evidence="2 3">
    <name type="scientific">Periconia digitata</name>
    <dbReference type="NCBI Taxonomy" id="1303443"/>
    <lineage>
        <taxon>Eukaryota</taxon>
        <taxon>Fungi</taxon>
        <taxon>Dikarya</taxon>
        <taxon>Ascomycota</taxon>
        <taxon>Pezizomycotina</taxon>
        <taxon>Dothideomycetes</taxon>
        <taxon>Pleosporomycetidae</taxon>
        <taxon>Pleosporales</taxon>
        <taxon>Massarineae</taxon>
        <taxon>Periconiaceae</taxon>
        <taxon>Periconia</taxon>
    </lineage>
</organism>
<dbReference type="EMBL" id="CAOQHR010000006">
    <property type="protein sequence ID" value="CAI6335995.1"/>
    <property type="molecule type" value="Genomic_DNA"/>
</dbReference>
<evidence type="ECO:0000313" key="2">
    <source>
        <dbReference type="EMBL" id="CAI6335995.1"/>
    </source>
</evidence>
<feature type="compositionally biased region" description="Basic and acidic residues" evidence="1">
    <location>
        <begin position="44"/>
        <end position="60"/>
    </location>
</feature>
<gene>
    <name evidence="2" type="ORF">PDIGIT_LOCUS9084</name>
</gene>
<feature type="compositionally biased region" description="Polar residues" evidence="1">
    <location>
        <begin position="397"/>
        <end position="418"/>
    </location>
</feature>
<feature type="region of interest" description="Disordered" evidence="1">
    <location>
        <begin position="76"/>
        <end position="106"/>
    </location>
</feature>